<sequence length="204" mass="21728">MSRPSARLRSTVDGILRLVAPLPASAWERPASGLDWTCRETAAHLMDDFGAYALQLSGSTPPQTGYARFREPPPWTPGGTTSVFWPDPEAGTEGVVECLDAAAGLLCAVVDAAGPGKRGYHPHGISDASGFAAMGMAEATLHAHDILAAQGIRYAPEPGTATAILDRLFPDAARSEDPWRDLLAATGRTPETRGVRWHWDSSVR</sequence>
<reference evidence="2 3" key="1">
    <citation type="submission" date="2024-09" db="EMBL/GenBank/DDBJ databases">
        <authorList>
            <person name="Salinas-Garcia M.A."/>
            <person name="Prieme A."/>
        </authorList>
    </citation>
    <scope>NUCLEOTIDE SEQUENCE [LARGE SCALE GENOMIC DNA]</scope>
    <source>
        <strain evidence="2 3">DSM 21081</strain>
    </source>
</reference>
<dbReference type="SUPFAM" id="SSF109854">
    <property type="entry name" value="DinB/YfiT-like putative metalloenzymes"/>
    <property type="match status" value="1"/>
</dbReference>
<dbReference type="InterPro" id="IPR034660">
    <property type="entry name" value="DinB/YfiT-like"/>
</dbReference>
<gene>
    <name evidence="2" type="ORF">ACETWP_15085</name>
</gene>
<dbReference type="InterPro" id="IPR024344">
    <property type="entry name" value="MDMPI_metal-binding"/>
</dbReference>
<dbReference type="Proteomes" id="UP001575652">
    <property type="component" value="Unassembled WGS sequence"/>
</dbReference>
<dbReference type="Pfam" id="PF11716">
    <property type="entry name" value="MDMPI_N"/>
    <property type="match status" value="1"/>
</dbReference>
<evidence type="ECO:0000313" key="3">
    <source>
        <dbReference type="Proteomes" id="UP001575652"/>
    </source>
</evidence>
<comment type="caution">
    <text evidence="2">The sequence shown here is derived from an EMBL/GenBank/DDBJ whole genome shotgun (WGS) entry which is preliminary data.</text>
</comment>
<evidence type="ECO:0000313" key="2">
    <source>
        <dbReference type="EMBL" id="MFB0835916.1"/>
    </source>
</evidence>
<name>A0ABV4USL0_9MICC</name>
<dbReference type="Gene3D" id="1.20.120.450">
    <property type="entry name" value="dinb family like domain"/>
    <property type="match status" value="1"/>
</dbReference>
<proteinExistence type="predicted"/>
<dbReference type="EMBL" id="JBHDLJ010000015">
    <property type="protein sequence ID" value="MFB0835916.1"/>
    <property type="molecule type" value="Genomic_DNA"/>
</dbReference>
<keyword evidence="3" id="KW-1185">Reference proteome</keyword>
<protein>
    <submittedName>
        <fullName evidence="2">DinB family protein</fullName>
    </submittedName>
</protein>
<feature type="domain" description="Mycothiol-dependent maleylpyruvate isomerase metal-binding" evidence="1">
    <location>
        <begin position="11"/>
        <end position="146"/>
    </location>
</feature>
<accession>A0ABV4USL0</accession>
<dbReference type="RefSeq" id="WP_373973090.1">
    <property type="nucleotide sequence ID" value="NZ_JBHDLJ010000015.1"/>
</dbReference>
<organism evidence="2 3">
    <name type="scientific">Arthrobacter halodurans</name>
    <dbReference type="NCBI Taxonomy" id="516699"/>
    <lineage>
        <taxon>Bacteria</taxon>
        <taxon>Bacillati</taxon>
        <taxon>Actinomycetota</taxon>
        <taxon>Actinomycetes</taxon>
        <taxon>Micrococcales</taxon>
        <taxon>Micrococcaceae</taxon>
        <taxon>Arthrobacter</taxon>
    </lineage>
</organism>
<evidence type="ECO:0000259" key="1">
    <source>
        <dbReference type="Pfam" id="PF11716"/>
    </source>
</evidence>